<evidence type="ECO:0008006" key="4">
    <source>
        <dbReference type="Google" id="ProtNLM"/>
    </source>
</evidence>
<feature type="compositionally biased region" description="Polar residues" evidence="1">
    <location>
        <begin position="240"/>
        <end position="254"/>
    </location>
</feature>
<evidence type="ECO:0000256" key="1">
    <source>
        <dbReference type="SAM" id="MobiDB-lite"/>
    </source>
</evidence>
<accession>A0A4R0RID8</accession>
<protein>
    <recommendedName>
        <fullName evidence="4">C2H2-type domain-containing protein</fullName>
    </recommendedName>
</protein>
<gene>
    <name evidence="2" type="ORF">EIP91_007504</name>
</gene>
<sequence length="662" mass="72654">MPTTTGLFRQPSKSLARENSLLYTQKMLLAEENADLQKEINYVFSFFEGSTPEPDAYLPNLSNLDPREYWADAFQSELSPIQRSTSQDLLGLDDLSPAALSLRTSKANELAKHAFRSTAPDVDVQGLSQERPQVVQMKDLELYAIPEVEEPEVERDEDGDMEEVTFWGESGGQQQQQQKEKEKEKDNWDDLGPVLKAWLKSVNPEDGKTNKKDSTAKPASATSLPSTSQITAHLKHRKQTTFSSPVRPSQSSMRPVSAPIRPLSSPMRPFSPPSPPSSSSATSSQDSQFSPSLFSDDLPESSDEEDDYVPSFSSPRKRAVRPQQNVHVHSERARKRSRPSTARTSVASSSPSSSDHSRLYCLFVGCTDKPAGFSNVRDRNRHMEIHFPGRQQPCCAACGKSMSRPDSVKRHQNSAAGKACKVKLLDRPGATVVPKPWDVSPWLQELRFPPLNDPLYQVAVDMQRQAGLMPGAPTVILQLIVDRLRQPNVTSRPLRSTSQPALFIMRVAPIFAGLFAVATSSAVAITIPVHARGYDDANAVAARDYHHNLVVRDVLQALYARHELFEPTLNARSLPVDPALSTTGIYRRTPSLHRVTANSNLRATQQRQAGQAEAGLLSPAKISNTPSPGPAPAAASKPGAAEPQPEPERPATPPERPAASPE</sequence>
<dbReference type="Proteomes" id="UP000292702">
    <property type="component" value="Unassembled WGS sequence"/>
</dbReference>
<dbReference type="OrthoDB" id="2803567at2759"/>
<feature type="non-terminal residue" evidence="2">
    <location>
        <position position="662"/>
    </location>
</feature>
<feature type="compositionally biased region" description="Polar residues" evidence="1">
    <location>
        <begin position="220"/>
        <end position="231"/>
    </location>
</feature>
<dbReference type="Gene3D" id="3.30.160.60">
    <property type="entry name" value="Classic Zinc Finger"/>
    <property type="match status" value="1"/>
</dbReference>
<feature type="region of interest" description="Disordered" evidence="1">
    <location>
        <begin position="605"/>
        <end position="662"/>
    </location>
</feature>
<comment type="caution">
    <text evidence="2">The sequence shown here is derived from an EMBL/GenBank/DDBJ whole genome shotgun (WGS) entry which is preliminary data.</text>
</comment>
<name>A0A4R0RID8_9APHY</name>
<feature type="compositionally biased region" description="Acidic residues" evidence="1">
    <location>
        <begin position="297"/>
        <end position="308"/>
    </location>
</feature>
<dbReference type="AlphaFoldDB" id="A0A4R0RID8"/>
<feature type="compositionally biased region" description="Low complexity" evidence="1">
    <location>
        <begin position="339"/>
        <end position="354"/>
    </location>
</feature>
<evidence type="ECO:0000313" key="3">
    <source>
        <dbReference type="Proteomes" id="UP000292702"/>
    </source>
</evidence>
<feature type="compositionally biased region" description="Low complexity" evidence="1">
    <location>
        <begin position="632"/>
        <end position="643"/>
    </location>
</feature>
<feature type="compositionally biased region" description="Low complexity" evidence="1">
    <location>
        <begin position="277"/>
        <end position="296"/>
    </location>
</feature>
<feature type="region of interest" description="Disordered" evidence="1">
    <location>
        <begin position="168"/>
        <end position="356"/>
    </location>
</feature>
<keyword evidence="3" id="KW-1185">Reference proteome</keyword>
<evidence type="ECO:0000313" key="2">
    <source>
        <dbReference type="EMBL" id="TCD62064.1"/>
    </source>
</evidence>
<feature type="compositionally biased region" description="Basic and acidic residues" evidence="1">
    <location>
        <begin position="203"/>
        <end position="215"/>
    </location>
</feature>
<reference evidence="2 3" key="1">
    <citation type="submission" date="2018-11" db="EMBL/GenBank/DDBJ databases">
        <title>Genome assembly of Steccherinum ochraceum LE-BIN_3174, the white-rot fungus of the Steccherinaceae family (The Residual Polyporoid clade, Polyporales, Basidiomycota).</title>
        <authorList>
            <person name="Fedorova T.V."/>
            <person name="Glazunova O.A."/>
            <person name="Landesman E.O."/>
            <person name="Moiseenko K.V."/>
            <person name="Psurtseva N.V."/>
            <person name="Savinova O.S."/>
            <person name="Shakhova N.V."/>
            <person name="Tyazhelova T.V."/>
            <person name="Vasina D.V."/>
        </authorList>
    </citation>
    <scope>NUCLEOTIDE SEQUENCE [LARGE SCALE GENOMIC DNA]</scope>
    <source>
        <strain evidence="2 3">LE-BIN_3174</strain>
    </source>
</reference>
<organism evidence="2 3">
    <name type="scientific">Steccherinum ochraceum</name>
    <dbReference type="NCBI Taxonomy" id="92696"/>
    <lineage>
        <taxon>Eukaryota</taxon>
        <taxon>Fungi</taxon>
        <taxon>Dikarya</taxon>
        <taxon>Basidiomycota</taxon>
        <taxon>Agaricomycotina</taxon>
        <taxon>Agaricomycetes</taxon>
        <taxon>Polyporales</taxon>
        <taxon>Steccherinaceae</taxon>
        <taxon>Steccherinum</taxon>
    </lineage>
</organism>
<proteinExistence type="predicted"/>
<dbReference type="EMBL" id="RWJN01000405">
    <property type="protein sequence ID" value="TCD62064.1"/>
    <property type="molecule type" value="Genomic_DNA"/>
</dbReference>
<feature type="compositionally biased region" description="Basic and acidic residues" evidence="1">
    <location>
        <begin position="178"/>
        <end position="188"/>
    </location>
</feature>